<name>A0ABN8M1N8_9CNID</name>
<keyword evidence="1" id="KW-0472">Membrane</keyword>
<dbReference type="EMBL" id="CALNXI010000197">
    <property type="protein sequence ID" value="CAH3021845.1"/>
    <property type="molecule type" value="Genomic_DNA"/>
</dbReference>
<accession>A0ABN8M1N8</accession>
<keyword evidence="1" id="KW-1133">Transmembrane helix</keyword>
<reference evidence="2 3" key="1">
    <citation type="submission" date="2022-05" db="EMBL/GenBank/DDBJ databases">
        <authorList>
            <consortium name="Genoscope - CEA"/>
            <person name="William W."/>
        </authorList>
    </citation>
    <scope>NUCLEOTIDE SEQUENCE [LARGE SCALE GENOMIC DNA]</scope>
</reference>
<proteinExistence type="predicted"/>
<evidence type="ECO:0000313" key="2">
    <source>
        <dbReference type="EMBL" id="CAH3021845.1"/>
    </source>
</evidence>
<organism evidence="2 3">
    <name type="scientific">Porites evermanni</name>
    <dbReference type="NCBI Taxonomy" id="104178"/>
    <lineage>
        <taxon>Eukaryota</taxon>
        <taxon>Metazoa</taxon>
        <taxon>Cnidaria</taxon>
        <taxon>Anthozoa</taxon>
        <taxon>Hexacorallia</taxon>
        <taxon>Scleractinia</taxon>
        <taxon>Fungiina</taxon>
        <taxon>Poritidae</taxon>
        <taxon>Porites</taxon>
    </lineage>
</organism>
<keyword evidence="1" id="KW-0812">Transmembrane</keyword>
<evidence type="ECO:0000313" key="3">
    <source>
        <dbReference type="Proteomes" id="UP001159427"/>
    </source>
</evidence>
<evidence type="ECO:0000256" key="1">
    <source>
        <dbReference type="SAM" id="Phobius"/>
    </source>
</evidence>
<dbReference type="Proteomes" id="UP001159427">
    <property type="component" value="Unassembled WGS sequence"/>
</dbReference>
<feature type="transmembrane region" description="Helical" evidence="1">
    <location>
        <begin position="6"/>
        <end position="25"/>
    </location>
</feature>
<keyword evidence="3" id="KW-1185">Reference proteome</keyword>
<gene>
    <name evidence="2" type="ORF">PEVE_00013017</name>
</gene>
<protein>
    <submittedName>
        <fullName evidence="2">Uncharacterized protein</fullName>
    </submittedName>
</protein>
<sequence length="289" mass="33311">MEEPFSYRLGLTLASYFAVWFLMAYSEVRAQIQDRSSAPSSPCVAQNQPMQNFSFIGKPISAECFCKQSIESDQLKMCAAWKLSCKPFQETSDIKIFTKYSKEMLMSLSQAVNSKSCEEYTQNIIHGIYGSTKLNFSTVQEAISYSINWDFCEDMHIRNNTGCNYTIVQATGQNNSVATRRELFYFVPSFTSNSQHLRLGNFYRLNFEKYNGTIANVCVSALDNSLSPSETMVDFTFFPTKRRRISTRFTETKPDKAWKRNKGIHYPVLPYFYTYTMYAAILLALLFKF</sequence>
<feature type="transmembrane region" description="Helical" evidence="1">
    <location>
        <begin position="268"/>
        <end position="287"/>
    </location>
</feature>
<comment type="caution">
    <text evidence="2">The sequence shown here is derived from an EMBL/GenBank/DDBJ whole genome shotgun (WGS) entry which is preliminary data.</text>
</comment>